<dbReference type="AlphaFoldDB" id="A0A3M7R420"/>
<evidence type="ECO:0000313" key="1">
    <source>
        <dbReference type="EMBL" id="RNA18343.1"/>
    </source>
</evidence>
<evidence type="ECO:0000313" key="2">
    <source>
        <dbReference type="Proteomes" id="UP000276133"/>
    </source>
</evidence>
<gene>
    <name evidence="1" type="ORF">BpHYR1_032215</name>
</gene>
<reference evidence="1 2" key="1">
    <citation type="journal article" date="2018" name="Sci. Rep.">
        <title>Genomic signatures of local adaptation to the degree of environmental predictability in rotifers.</title>
        <authorList>
            <person name="Franch-Gras L."/>
            <person name="Hahn C."/>
            <person name="Garcia-Roger E.M."/>
            <person name="Carmona M.J."/>
            <person name="Serra M."/>
            <person name="Gomez A."/>
        </authorList>
    </citation>
    <scope>NUCLEOTIDE SEQUENCE [LARGE SCALE GENOMIC DNA]</scope>
    <source>
        <strain evidence="1">HYR1</strain>
    </source>
</reference>
<sequence>MFYVPIDENFKYNFENALKMYDALTRLNFKIFSIEIKNFFWQLSPRTSRGVTQNIEKKPRARVRVYPRSNGELIPA</sequence>
<keyword evidence="2" id="KW-1185">Reference proteome</keyword>
<accession>A0A3M7R420</accession>
<proteinExistence type="predicted"/>
<organism evidence="1 2">
    <name type="scientific">Brachionus plicatilis</name>
    <name type="common">Marine rotifer</name>
    <name type="synonym">Brachionus muelleri</name>
    <dbReference type="NCBI Taxonomy" id="10195"/>
    <lineage>
        <taxon>Eukaryota</taxon>
        <taxon>Metazoa</taxon>
        <taxon>Spiralia</taxon>
        <taxon>Gnathifera</taxon>
        <taxon>Rotifera</taxon>
        <taxon>Eurotatoria</taxon>
        <taxon>Monogononta</taxon>
        <taxon>Pseudotrocha</taxon>
        <taxon>Ploima</taxon>
        <taxon>Brachionidae</taxon>
        <taxon>Brachionus</taxon>
    </lineage>
</organism>
<dbReference type="EMBL" id="REGN01004259">
    <property type="protein sequence ID" value="RNA18343.1"/>
    <property type="molecule type" value="Genomic_DNA"/>
</dbReference>
<dbReference type="Proteomes" id="UP000276133">
    <property type="component" value="Unassembled WGS sequence"/>
</dbReference>
<name>A0A3M7R420_BRAPC</name>
<protein>
    <submittedName>
        <fullName evidence="1">Uncharacterized protein</fullName>
    </submittedName>
</protein>
<comment type="caution">
    <text evidence="1">The sequence shown here is derived from an EMBL/GenBank/DDBJ whole genome shotgun (WGS) entry which is preliminary data.</text>
</comment>